<dbReference type="PANTHER" id="PTHR46268">
    <property type="entry name" value="STRESS RESPONSE PROTEIN NHAX"/>
    <property type="match status" value="1"/>
</dbReference>
<name>A0A967APP5_9FLAO</name>
<dbReference type="RefSeq" id="WP_152572261.1">
    <property type="nucleotide sequence ID" value="NZ_VIKU02000001.1"/>
</dbReference>
<comment type="caution">
    <text evidence="3">The sequence shown here is derived from an EMBL/GenBank/DDBJ whole genome shotgun (WGS) entry which is preliminary data.</text>
</comment>
<dbReference type="InterPro" id="IPR014729">
    <property type="entry name" value="Rossmann-like_a/b/a_fold"/>
</dbReference>
<reference evidence="3" key="2">
    <citation type="submission" date="2020-03" db="EMBL/GenBank/DDBJ databases">
        <title>Flavobacteriaceae bacterium strain TP-CH-4, a member of the family Flavobacteriaceae isolated from a deep-sea seamount.</title>
        <authorList>
            <person name="Zhang D.-C."/>
        </authorList>
    </citation>
    <scope>NUCLEOTIDE SEQUENCE</scope>
    <source>
        <strain evidence="3">TP-CH-4</strain>
    </source>
</reference>
<accession>A0A967APP5</accession>
<evidence type="ECO:0000313" key="3">
    <source>
        <dbReference type="EMBL" id="NHF57727.1"/>
    </source>
</evidence>
<protein>
    <submittedName>
        <fullName evidence="3">Universal stress protein</fullName>
    </submittedName>
</protein>
<evidence type="ECO:0000259" key="2">
    <source>
        <dbReference type="Pfam" id="PF00582"/>
    </source>
</evidence>
<dbReference type="Pfam" id="PF00582">
    <property type="entry name" value="Usp"/>
    <property type="match status" value="1"/>
</dbReference>
<gene>
    <name evidence="3" type="ORF">FK220_000135</name>
</gene>
<dbReference type="SUPFAM" id="SSF52402">
    <property type="entry name" value="Adenine nucleotide alpha hydrolases-like"/>
    <property type="match status" value="2"/>
</dbReference>
<dbReference type="AlphaFoldDB" id="A0A967APP5"/>
<reference evidence="3" key="1">
    <citation type="submission" date="2019-07" db="EMBL/GenBank/DDBJ databases">
        <authorList>
            <person name="De-Chao Zhang Q."/>
        </authorList>
    </citation>
    <scope>NUCLEOTIDE SEQUENCE</scope>
    <source>
        <strain evidence="3">TP-CH-4</strain>
    </source>
</reference>
<evidence type="ECO:0000256" key="1">
    <source>
        <dbReference type="ARBA" id="ARBA00008791"/>
    </source>
</evidence>
<comment type="similarity">
    <text evidence="1">Belongs to the universal stress protein A family.</text>
</comment>
<dbReference type="EMBL" id="VIKU02000001">
    <property type="protein sequence ID" value="NHF57727.1"/>
    <property type="molecule type" value="Genomic_DNA"/>
</dbReference>
<sequence length="282" mass="31913">MDKRILLPTDFSRNALNAIRYALDLYANQTCDFYFLNAYQVSGYSIDSMMVPEPGERAYEMAKKESEAGFVKLMDILELHNDDPKHTYHTISTFNSLLYAIKTTIAKKDIDIVVMGTKGATGAEDVIFGTNTVDAMEKVTECPVLAIPDNVRFAAPKEIVFPTDFKTSFKRRELNYLLEIAKHHHAAIRVLHIAEKSELNREQLSNRELLQSILEDVDYSFHTLTDLGVQTGISAFIDSRGSDMIAFVNRKHSFLGSLFSRPLVKEMGYYSKIPVLTLHDVS</sequence>
<keyword evidence="4" id="KW-1185">Reference proteome</keyword>
<dbReference type="CDD" id="cd00293">
    <property type="entry name" value="USP-like"/>
    <property type="match status" value="1"/>
</dbReference>
<dbReference type="Proteomes" id="UP000707206">
    <property type="component" value="Unassembled WGS sequence"/>
</dbReference>
<dbReference type="Gene3D" id="3.40.50.620">
    <property type="entry name" value="HUPs"/>
    <property type="match status" value="2"/>
</dbReference>
<proteinExistence type="inferred from homology"/>
<dbReference type="InterPro" id="IPR006016">
    <property type="entry name" value="UspA"/>
</dbReference>
<organism evidence="3 4">
    <name type="scientific">Pelagihabitans pacificus</name>
    <dbReference type="NCBI Taxonomy" id="2696054"/>
    <lineage>
        <taxon>Bacteria</taxon>
        <taxon>Pseudomonadati</taxon>
        <taxon>Bacteroidota</taxon>
        <taxon>Flavobacteriia</taxon>
        <taxon>Flavobacteriales</taxon>
        <taxon>Flavobacteriaceae</taxon>
        <taxon>Pelagihabitans</taxon>
    </lineage>
</organism>
<evidence type="ECO:0000313" key="4">
    <source>
        <dbReference type="Proteomes" id="UP000707206"/>
    </source>
</evidence>
<dbReference type="PANTHER" id="PTHR46268:SF6">
    <property type="entry name" value="UNIVERSAL STRESS PROTEIN UP12"/>
    <property type="match status" value="1"/>
</dbReference>
<feature type="domain" description="UspA" evidence="2">
    <location>
        <begin position="3"/>
        <end position="148"/>
    </location>
</feature>